<name>A0A150PB24_SORCE</name>
<dbReference type="HAMAP" id="MF_00003">
    <property type="entry name" value="RbfA"/>
    <property type="match status" value="1"/>
</dbReference>
<dbReference type="InterPro" id="IPR015946">
    <property type="entry name" value="KH_dom-like_a/b"/>
</dbReference>
<dbReference type="NCBIfam" id="TIGR00082">
    <property type="entry name" value="rbfA"/>
    <property type="match status" value="1"/>
</dbReference>
<dbReference type="GO" id="GO:0043024">
    <property type="term" value="F:ribosomal small subunit binding"/>
    <property type="evidence" value="ECO:0007669"/>
    <property type="project" value="TreeGrafter"/>
</dbReference>
<dbReference type="InterPro" id="IPR020053">
    <property type="entry name" value="Ribosome-bd_factorA_CS"/>
</dbReference>
<evidence type="ECO:0000256" key="1">
    <source>
        <dbReference type="ARBA" id="ARBA00022517"/>
    </source>
</evidence>
<dbReference type="Proteomes" id="UP000075420">
    <property type="component" value="Unassembled WGS sequence"/>
</dbReference>
<dbReference type="InterPro" id="IPR023799">
    <property type="entry name" value="RbfA_dom_sf"/>
</dbReference>
<accession>A0A150PB24</accession>
<reference evidence="3 4" key="1">
    <citation type="submission" date="2014-02" db="EMBL/GenBank/DDBJ databases">
        <title>The small core and large imbalanced accessory genome model reveals a collaborative survival strategy of Sorangium cellulosum strains in nature.</title>
        <authorList>
            <person name="Han K."/>
            <person name="Peng R."/>
            <person name="Blom J."/>
            <person name="Li Y.-Z."/>
        </authorList>
    </citation>
    <scope>NUCLEOTIDE SEQUENCE [LARGE SCALE GENOMIC DNA]</scope>
    <source>
        <strain evidence="3 4">So0157-25</strain>
    </source>
</reference>
<comment type="function">
    <text evidence="2">One of several proteins that assist in the late maturation steps of the functional core of the 30S ribosomal subunit. Associates with free 30S ribosomal subunits (but not with 30S subunits that are part of 70S ribosomes or polysomes). Required for efficient processing of 16S rRNA. May interact with the 5'-terminal helix region of 16S rRNA.</text>
</comment>
<dbReference type="GO" id="GO:0030490">
    <property type="term" value="P:maturation of SSU-rRNA"/>
    <property type="evidence" value="ECO:0007669"/>
    <property type="project" value="UniProtKB-UniRule"/>
</dbReference>
<dbReference type="GO" id="GO:0005829">
    <property type="term" value="C:cytosol"/>
    <property type="evidence" value="ECO:0007669"/>
    <property type="project" value="TreeGrafter"/>
</dbReference>
<evidence type="ECO:0000256" key="2">
    <source>
        <dbReference type="HAMAP-Rule" id="MF_00003"/>
    </source>
</evidence>
<dbReference type="Pfam" id="PF02033">
    <property type="entry name" value="RBFA"/>
    <property type="match status" value="1"/>
</dbReference>
<dbReference type="SUPFAM" id="SSF89919">
    <property type="entry name" value="Ribosome-binding factor A, RbfA"/>
    <property type="match status" value="1"/>
</dbReference>
<comment type="subcellular location">
    <subcellularLocation>
        <location evidence="2">Cytoplasm</location>
    </subcellularLocation>
</comment>
<evidence type="ECO:0000313" key="4">
    <source>
        <dbReference type="Proteomes" id="UP000075420"/>
    </source>
</evidence>
<gene>
    <name evidence="2" type="primary">rbfA</name>
    <name evidence="3" type="ORF">BE08_22800</name>
</gene>
<comment type="subunit">
    <text evidence="2">Monomer. Binds 30S ribosomal subunits, but not 50S ribosomal subunits or 70S ribosomes.</text>
</comment>
<dbReference type="EMBL" id="JELY01002361">
    <property type="protein sequence ID" value="KYF52811.1"/>
    <property type="molecule type" value="Genomic_DNA"/>
</dbReference>
<protein>
    <recommendedName>
        <fullName evidence="2">Ribosome-binding factor A</fullName>
    </recommendedName>
</protein>
<dbReference type="AlphaFoldDB" id="A0A150PB24"/>
<comment type="similarity">
    <text evidence="2">Belongs to the RbfA family.</text>
</comment>
<sequence>MSGTVKRATRVAERLREDLSSLLRELRDPRLAGVLVSRVELTDDLQSAKVHVRHEFGAEDAASRRALLKGLEAAAGRLRRDVARTMGLRVVPTLRFFYDEGPDAERRIEELLREIKDDGGGERG</sequence>
<comment type="caution">
    <text evidence="3">The sequence shown here is derived from an EMBL/GenBank/DDBJ whole genome shotgun (WGS) entry which is preliminary data.</text>
</comment>
<keyword evidence="2" id="KW-0963">Cytoplasm</keyword>
<dbReference type="InterPro" id="IPR000238">
    <property type="entry name" value="RbfA"/>
</dbReference>
<dbReference type="PANTHER" id="PTHR33515">
    <property type="entry name" value="RIBOSOME-BINDING FACTOR A, CHLOROPLASTIC-RELATED"/>
    <property type="match status" value="1"/>
</dbReference>
<dbReference type="PANTHER" id="PTHR33515:SF1">
    <property type="entry name" value="RIBOSOME-BINDING FACTOR A, CHLOROPLASTIC-RELATED"/>
    <property type="match status" value="1"/>
</dbReference>
<proteinExistence type="inferred from homology"/>
<organism evidence="3 4">
    <name type="scientific">Sorangium cellulosum</name>
    <name type="common">Polyangium cellulosum</name>
    <dbReference type="NCBI Taxonomy" id="56"/>
    <lineage>
        <taxon>Bacteria</taxon>
        <taxon>Pseudomonadati</taxon>
        <taxon>Myxococcota</taxon>
        <taxon>Polyangia</taxon>
        <taxon>Polyangiales</taxon>
        <taxon>Polyangiaceae</taxon>
        <taxon>Sorangium</taxon>
    </lineage>
</organism>
<dbReference type="Gene3D" id="3.30.300.20">
    <property type="match status" value="1"/>
</dbReference>
<evidence type="ECO:0000313" key="3">
    <source>
        <dbReference type="EMBL" id="KYF52811.1"/>
    </source>
</evidence>
<keyword evidence="1 2" id="KW-0690">Ribosome biogenesis</keyword>
<dbReference type="PROSITE" id="PS01319">
    <property type="entry name" value="RBFA"/>
    <property type="match status" value="1"/>
</dbReference>